<dbReference type="PIRSF" id="PIRSF020479">
    <property type="entry name" value="UCP020479_CheW"/>
    <property type="match status" value="1"/>
</dbReference>
<dbReference type="InterPro" id="IPR002545">
    <property type="entry name" value="CheW-lke_dom"/>
</dbReference>
<dbReference type="InterPro" id="IPR014506">
    <property type="entry name" value="UCP020479_CheW"/>
</dbReference>
<protein>
    <submittedName>
        <fullName evidence="2">Chemotaxis protein CheW</fullName>
    </submittedName>
</protein>
<feature type="domain" description="CheW-like" evidence="1">
    <location>
        <begin position="165"/>
        <end position="303"/>
    </location>
</feature>
<dbReference type="GO" id="GO:0007165">
    <property type="term" value="P:signal transduction"/>
    <property type="evidence" value="ECO:0007669"/>
    <property type="project" value="InterPro"/>
</dbReference>
<name>A0A2Z5AF15_9PSED</name>
<dbReference type="Pfam" id="PF01584">
    <property type="entry name" value="CheW"/>
    <property type="match status" value="1"/>
</dbReference>
<sequence>MSQPTSLDNRPQRVLQGYLDALLLDAFLELPTAEAAPVVTPAVAPAAPIASVSEDEFAAAVREELERDAARQPRVVPLAARRAGVALAERAPPEGLQSALPAPLPPETDIELDWRVPELAPATEPARPVVEGIALGTPAVQPAAAAGVPPSAVHLEGRPEWGEEPFECLLFDVAGLTLAAPLVCLGSIYPLTDEELTPLFGQPDWFLGLLPCQAGNLRVLDAARWVMPERYRDDYREGLKFVISLQGLDWGLAVHGVSHSVRLDPAEVKWRNQRATRPWLAGTVIDQMCALLDVAALAEQVVGGRR</sequence>
<dbReference type="EMBL" id="CP022198">
    <property type="protein sequence ID" value="AXA67921.1"/>
    <property type="molecule type" value="Genomic_DNA"/>
</dbReference>
<evidence type="ECO:0000259" key="1">
    <source>
        <dbReference type="PROSITE" id="PS50851"/>
    </source>
</evidence>
<dbReference type="SMART" id="SM00260">
    <property type="entry name" value="CheW"/>
    <property type="match status" value="1"/>
</dbReference>
<dbReference type="SUPFAM" id="SSF50341">
    <property type="entry name" value="CheW-like"/>
    <property type="match status" value="1"/>
</dbReference>
<dbReference type="InterPro" id="IPR036061">
    <property type="entry name" value="CheW-like_dom_sf"/>
</dbReference>
<organism evidence="2 3">
    <name type="scientific">Pseudomonas oryzihabitans</name>
    <dbReference type="NCBI Taxonomy" id="47885"/>
    <lineage>
        <taxon>Bacteria</taxon>
        <taxon>Pseudomonadati</taxon>
        <taxon>Pseudomonadota</taxon>
        <taxon>Gammaproteobacteria</taxon>
        <taxon>Pseudomonadales</taxon>
        <taxon>Pseudomonadaceae</taxon>
        <taxon>Pseudomonas</taxon>
    </lineage>
</organism>
<dbReference type="RefSeq" id="WP_208691980.1">
    <property type="nucleotide sequence ID" value="NZ_CP022198.1"/>
</dbReference>
<dbReference type="GO" id="GO:0006935">
    <property type="term" value="P:chemotaxis"/>
    <property type="evidence" value="ECO:0007669"/>
    <property type="project" value="InterPro"/>
</dbReference>
<dbReference type="STRING" id="47885.APT59_14635"/>
<reference evidence="2 3" key="1">
    <citation type="submission" date="2017-06" db="EMBL/GenBank/DDBJ databases">
        <title>Evolution towards high GC content and high-temperature stress adaptation in endophytic Pseudomonas oryzihabitans impacted its plant-growth promoting traits.</title>
        <authorList>
            <person name="Nascimento F.X."/>
        </authorList>
    </citation>
    <scope>NUCLEOTIDE SEQUENCE [LARGE SCALE GENOMIC DNA]</scope>
    <source>
        <strain evidence="2 3">MS8</strain>
    </source>
</reference>
<dbReference type="Proteomes" id="UP000250579">
    <property type="component" value="Chromosome"/>
</dbReference>
<proteinExistence type="predicted"/>
<evidence type="ECO:0000313" key="2">
    <source>
        <dbReference type="EMBL" id="AXA67921.1"/>
    </source>
</evidence>
<dbReference type="PROSITE" id="PS50851">
    <property type="entry name" value="CHEW"/>
    <property type="match status" value="1"/>
</dbReference>
<accession>A0A2Z5AF15</accession>
<evidence type="ECO:0000313" key="3">
    <source>
        <dbReference type="Proteomes" id="UP000250579"/>
    </source>
</evidence>
<gene>
    <name evidence="2" type="ORF">CE139_19660</name>
</gene>
<dbReference type="AlphaFoldDB" id="A0A2Z5AF15"/>